<organism evidence="2 3">
    <name type="scientific">Aspergillus avenaceus</name>
    <dbReference type="NCBI Taxonomy" id="36643"/>
    <lineage>
        <taxon>Eukaryota</taxon>
        <taxon>Fungi</taxon>
        <taxon>Dikarya</taxon>
        <taxon>Ascomycota</taxon>
        <taxon>Pezizomycotina</taxon>
        <taxon>Eurotiomycetes</taxon>
        <taxon>Eurotiomycetidae</taxon>
        <taxon>Eurotiales</taxon>
        <taxon>Aspergillaceae</taxon>
        <taxon>Aspergillus</taxon>
        <taxon>Aspergillus subgen. Circumdati</taxon>
    </lineage>
</organism>
<accession>A0A5N6TNQ0</accession>
<feature type="region of interest" description="Disordered" evidence="1">
    <location>
        <begin position="1"/>
        <end position="71"/>
    </location>
</feature>
<name>A0A5N6TNQ0_ASPAV</name>
<dbReference type="AlphaFoldDB" id="A0A5N6TNQ0"/>
<protein>
    <submittedName>
        <fullName evidence="2">Uncharacterized protein</fullName>
    </submittedName>
</protein>
<dbReference type="EMBL" id="ML742192">
    <property type="protein sequence ID" value="KAE8147741.1"/>
    <property type="molecule type" value="Genomic_DNA"/>
</dbReference>
<sequence length="619" mass="68510">MLDELDNVFDDHPSLDVSLEDLENPSNTHQSPVFALPSQHSGFRSEESEGEEDDATPVSERWSPPGFRRHDYVQGSGWYRHQPYLRKVDQLRPTVGLSPSQSREHSPQYEDALEAPSAGKRSSSTDTGDLTIAANVPLPIDSETTHKNRSPSPRPQPGTSPAPEGLDFGSENNLSNYIRFAVRAEVQHREPFVACFSYLRSKFDKITSSKSNTTLSILVALLSIAFMRALFLPSVPQAIPDLVKLSGFARSFEPLIYYSENGVQQIGTLQETGVAVWDLSESVRGTNMTSAPIIVRQLDELSESLKSLSLELTRFFANVDSDVDSILIVMDWAKRELETLSSQPPNTLPSIVLDNIHDLLARLGTLESVSTSEGEGASGELASTPTTFGNIVTTVFGQTSAQRTRSTLTRTFTEFLSVLEESINSELTHSTALFALFESIDRQFLNLQRTVVRESDAQERAEGEMLSSLWTRVLGPDAAVVRKYEKNKRLLANVRSRTVANKHLLMDHRGRLLTLKVNLETLRRKLVSPLVRRNDSVSFAGSIDTSNGRSNGRMLGPVEAVIEGQIRGLEGSYEYLRSVREKQKAKLMELVYGSGRKIPTHSMLADGSDDLGSDLIDGL</sequence>
<keyword evidence="3" id="KW-1185">Reference proteome</keyword>
<reference evidence="2 3" key="1">
    <citation type="submission" date="2019-04" db="EMBL/GenBank/DDBJ databases">
        <title>Friends and foes A comparative genomics study of 23 Aspergillus species from section Flavi.</title>
        <authorList>
            <consortium name="DOE Joint Genome Institute"/>
            <person name="Kjaerbolling I."/>
            <person name="Vesth T."/>
            <person name="Frisvad J.C."/>
            <person name="Nybo J.L."/>
            <person name="Theobald S."/>
            <person name="Kildgaard S."/>
            <person name="Isbrandt T."/>
            <person name="Kuo A."/>
            <person name="Sato A."/>
            <person name="Lyhne E.K."/>
            <person name="Kogle M.E."/>
            <person name="Wiebenga A."/>
            <person name="Kun R.S."/>
            <person name="Lubbers R.J."/>
            <person name="Makela M.R."/>
            <person name="Barry K."/>
            <person name="Chovatia M."/>
            <person name="Clum A."/>
            <person name="Daum C."/>
            <person name="Haridas S."/>
            <person name="He G."/>
            <person name="LaButti K."/>
            <person name="Lipzen A."/>
            <person name="Mondo S."/>
            <person name="Riley R."/>
            <person name="Salamov A."/>
            <person name="Simmons B.A."/>
            <person name="Magnuson J.K."/>
            <person name="Henrissat B."/>
            <person name="Mortensen U.H."/>
            <person name="Larsen T.O."/>
            <person name="Devries R.P."/>
            <person name="Grigoriev I.V."/>
            <person name="Machida M."/>
            <person name="Baker S.E."/>
            <person name="Andersen M.R."/>
        </authorList>
    </citation>
    <scope>NUCLEOTIDE SEQUENCE [LARGE SCALE GENOMIC DNA]</scope>
    <source>
        <strain evidence="2 3">IBT 18842</strain>
    </source>
</reference>
<evidence type="ECO:0000256" key="1">
    <source>
        <dbReference type="SAM" id="MobiDB-lite"/>
    </source>
</evidence>
<feature type="region of interest" description="Disordered" evidence="1">
    <location>
        <begin position="94"/>
        <end position="168"/>
    </location>
</feature>
<dbReference type="OrthoDB" id="4202871at2759"/>
<evidence type="ECO:0000313" key="2">
    <source>
        <dbReference type="EMBL" id="KAE8147741.1"/>
    </source>
</evidence>
<proteinExistence type="predicted"/>
<evidence type="ECO:0000313" key="3">
    <source>
        <dbReference type="Proteomes" id="UP000325780"/>
    </source>
</evidence>
<dbReference type="Proteomes" id="UP000325780">
    <property type="component" value="Unassembled WGS sequence"/>
</dbReference>
<gene>
    <name evidence="2" type="ORF">BDV25DRAFT_159653</name>
</gene>